<dbReference type="GO" id="GO:0034450">
    <property type="term" value="F:ubiquitin-ubiquitin ligase activity"/>
    <property type="evidence" value="ECO:0007669"/>
    <property type="project" value="InterPro"/>
</dbReference>
<dbReference type="OrthoDB" id="20295at2759"/>
<dbReference type="Pfam" id="PF04564">
    <property type="entry name" value="U-box"/>
    <property type="match status" value="1"/>
</dbReference>
<evidence type="ECO:0000256" key="9">
    <source>
        <dbReference type="ARBA" id="ARBA00023110"/>
    </source>
</evidence>
<dbReference type="PANTHER" id="PTHR13931">
    <property type="entry name" value="UBIQUITINATION FACTOR E4"/>
    <property type="match status" value="1"/>
</dbReference>
<keyword evidence="9" id="KW-0697">Rotamase</keyword>
<keyword evidence="7" id="KW-0808">Transferase</keyword>
<proteinExistence type="inferred from homology"/>
<dbReference type="PANTHER" id="PTHR13931:SF2">
    <property type="entry name" value="UBIQUITIN CONJUGATION FACTOR E4 B"/>
    <property type="match status" value="1"/>
</dbReference>
<evidence type="ECO:0000256" key="4">
    <source>
        <dbReference type="ARBA" id="ARBA00004906"/>
    </source>
</evidence>
<comment type="caution">
    <text evidence="13">The sequence shown here is derived from an EMBL/GenBank/DDBJ whole genome shotgun (WGS) entry which is preliminary data.</text>
</comment>
<dbReference type="Gene3D" id="3.30.40.10">
    <property type="entry name" value="Zinc/RING finger domain, C3HC4 (zinc finger)"/>
    <property type="match status" value="1"/>
</dbReference>
<evidence type="ECO:0000256" key="7">
    <source>
        <dbReference type="ARBA" id="ARBA00022679"/>
    </source>
</evidence>
<evidence type="ECO:0000313" key="14">
    <source>
        <dbReference type="Proteomes" id="UP000785200"/>
    </source>
</evidence>
<dbReference type="PROSITE" id="PS51698">
    <property type="entry name" value="U_BOX"/>
    <property type="match status" value="1"/>
</dbReference>
<keyword evidence="6" id="KW-0963">Cytoplasm</keyword>
<feature type="compositionally biased region" description="Basic and acidic residues" evidence="11">
    <location>
        <begin position="15"/>
        <end position="25"/>
    </location>
</feature>
<dbReference type="GO" id="GO:0003755">
    <property type="term" value="F:peptidyl-prolyl cis-trans isomerase activity"/>
    <property type="evidence" value="ECO:0007669"/>
    <property type="project" value="UniProtKB-KW"/>
</dbReference>
<accession>A0A9P7B0A3</accession>
<dbReference type="Proteomes" id="UP000785200">
    <property type="component" value="Unassembled WGS sequence"/>
</dbReference>
<evidence type="ECO:0000256" key="10">
    <source>
        <dbReference type="ARBA" id="ARBA00023242"/>
    </source>
</evidence>
<dbReference type="SUPFAM" id="SSF57850">
    <property type="entry name" value="RING/U-box"/>
    <property type="match status" value="1"/>
</dbReference>
<evidence type="ECO:0000259" key="12">
    <source>
        <dbReference type="PROSITE" id="PS51698"/>
    </source>
</evidence>
<evidence type="ECO:0000256" key="5">
    <source>
        <dbReference type="ARBA" id="ARBA00007434"/>
    </source>
</evidence>
<dbReference type="InterPro" id="IPR019474">
    <property type="entry name" value="Ub_conjug_fac_E4_core"/>
</dbReference>
<protein>
    <submittedName>
        <fullName evidence="13">Ubiquitin conjugation factor E4</fullName>
    </submittedName>
</protein>
<evidence type="ECO:0000256" key="8">
    <source>
        <dbReference type="ARBA" id="ARBA00022786"/>
    </source>
</evidence>
<evidence type="ECO:0000256" key="1">
    <source>
        <dbReference type="ARBA" id="ARBA00000900"/>
    </source>
</evidence>
<dbReference type="InterPro" id="IPR003613">
    <property type="entry name" value="Ubox_domain"/>
</dbReference>
<dbReference type="GO" id="GO:0005737">
    <property type="term" value="C:cytoplasm"/>
    <property type="evidence" value="ECO:0007669"/>
    <property type="project" value="UniProtKB-SubCell"/>
</dbReference>
<sequence length="1096" mass="124138">MDNDQQQPPPGPPEAPDKEKMDQIRLRRMQKLSGPPKIKTEDEPAKIKAEGSETAASSTSAPTPASPQSTESSTKPKITVKPASSPTDNPFSKLTARPANGSATPVSSSVTNLKRKVDEDEQSIAKAPVKKTSVPAAEEDIESWESRVLGNVFRVTLDQDQKVDASRNRLIYLPSLRQELEAEQQPLRISTEKLDQAIIEACSTIPHNKPVLDYLLPCWKRVVKAVKGLRGYANAKDGILKEAKRLCMSHCIFAVEMPEFYDRESNPATDSLTPYLLAEPGHDLGICPDFLTEALARFDEDENVPNMLTKAIAGVSLQLSNLTMNDNYKPHIQALKTMASFPRLVTAIAEHPLFVMAQSAPGIEKHTLLGPFFRISPLQREVTKEYFAAPKTMDKRHIQTSQEALRLTLQTHQRDLLDIINNFVRASPKSRNRTLDWFAYIVNANHKRRAMQVDPNAVSSDGFMMNVTVVLDGLCEPFMDTTFSKVSKIDINYLRREPRVDIKDETKLNADQNASDEYYMEKADGTSNFISEVFFLTLAAHHYGTEATNATVKNIERDIKHLIKSIAQLELERPKFVGHPQQLAQFEARLKQWTDLLEKSMALKLTIEGVLGDKQMQAKSLLFMRYVTVWLLRVASQTDYTPEKSLSLPLPSEAPDAFRFLPEYALEDIVSNFNFIITRVPEIMISAVGNELMTLSITFLTNSEYIKNPYLKAKLVSLLFHGTWPVYHRTKGVIGDALTMEKFANDNLLHALMKFYIEVESTGAHTQFYDKFNIRYEIFQVIKCIWTNDIYKQRLTQESKTNIEFFLRFVNLLLNDATYVLDEALTKFPKIHDLQAELRQSQALTAEERATKEEELATAENQAQSYMQLTNETVSMMKMFTKTLSASFTMPEIVDRVAAMVDYTLDTLVGPKSNNLKVDDPGKYQFQPKHLLGEFIDIFLNLGVSDNFVMAVARDGRSYKPANFETASRILTRYNLKSAADIDEFEKLKNKFKNAKEMDDQAEEDMGEIPDEYLDPLLYTLMRDPVILPLSRTTVDRSTIRSHLLSDPHDPFNRSPLTIEDVVDDVEMKAKVDAFLVEMKAKALEARRVKMDTTEG</sequence>
<dbReference type="GO" id="GO:0036503">
    <property type="term" value="P:ERAD pathway"/>
    <property type="evidence" value="ECO:0007669"/>
    <property type="project" value="InterPro"/>
</dbReference>
<evidence type="ECO:0000313" key="13">
    <source>
        <dbReference type="EMBL" id="KAG0651991.1"/>
    </source>
</evidence>
<name>A0A9P7B0A3_9HELO</name>
<evidence type="ECO:0000256" key="11">
    <source>
        <dbReference type="SAM" id="MobiDB-lite"/>
    </source>
</evidence>
<dbReference type="AlphaFoldDB" id="A0A9P7B0A3"/>
<dbReference type="FunFam" id="3.30.40.10:FF:000055">
    <property type="entry name" value="Ubiquitin conjugation factor e4 a"/>
    <property type="match status" value="1"/>
</dbReference>
<feature type="compositionally biased region" description="Low complexity" evidence="11">
    <location>
        <begin position="52"/>
        <end position="73"/>
    </location>
</feature>
<comment type="subcellular location">
    <subcellularLocation>
        <location evidence="3">Cytoplasm</location>
    </subcellularLocation>
    <subcellularLocation>
        <location evidence="2">Nucleus</location>
    </subcellularLocation>
</comment>
<comment type="pathway">
    <text evidence="4">Protein modification; protein ubiquitination.</text>
</comment>
<feature type="region of interest" description="Disordered" evidence="11">
    <location>
        <begin position="1"/>
        <end position="131"/>
    </location>
</feature>
<dbReference type="GO" id="GO:0000209">
    <property type="term" value="P:protein polyubiquitination"/>
    <property type="evidence" value="ECO:0007669"/>
    <property type="project" value="TreeGrafter"/>
</dbReference>
<keyword evidence="10" id="KW-0539">Nucleus</keyword>
<comment type="similarity">
    <text evidence="5">Belongs to the ubiquitin conjugation factor E4 family.</text>
</comment>
<dbReference type="Pfam" id="PF10408">
    <property type="entry name" value="Ufd2P_core"/>
    <property type="match status" value="1"/>
</dbReference>
<keyword evidence="8" id="KW-0833">Ubl conjugation pathway</keyword>
<dbReference type="GO" id="GO:0000151">
    <property type="term" value="C:ubiquitin ligase complex"/>
    <property type="evidence" value="ECO:0007669"/>
    <property type="project" value="InterPro"/>
</dbReference>
<feature type="compositionally biased region" description="Polar residues" evidence="11">
    <location>
        <begin position="82"/>
        <end position="92"/>
    </location>
</feature>
<feature type="domain" description="U-box" evidence="12">
    <location>
        <begin position="1008"/>
        <end position="1082"/>
    </location>
</feature>
<dbReference type="SMART" id="SM00504">
    <property type="entry name" value="Ubox"/>
    <property type="match status" value="1"/>
</dbReference>
<comment type="catalytic activity">
    <reaction evidence="1">
        <text>S-ubiquitinyl-[E2 ubiquitin-conjugating enzyme]-L-cysteine + [acceptor protein]-L-lysine = [E2 ubiquitin-conjugating enzyme]-L-cysteine + N(6)-ubiquitinyl-[acceptor protein]-L-lysine.</text>
        <dbReference type="EC" id="2.3.2.27"/>
    </reaction>
</comment>
<keyword evidence="9" id="KW-0413">Isomerase</keyword>
<organism evidence="13 14">
    <name type="scientific">Hyphodiscus hymeniophilus</name>
    <dbReference type="NCBI Taxonomy" id="353542"/>
    <lineage>
        <taxon>Eukaryota</taxon>
        <taxon>Fungi</taxon>
        <taxon>Dikarya</taxon>
        <taxon>Ascomycota</taxon>
        <taxon>Pezizomycotina</taxon>
        <taxon>Leotiomycetes</taxon>
        <taxon>Helotiales</taxon>
        <taxon>Hyphodiscaceae</taxon>
        <taxon>Hyphodiscus</taxon>
    </lineage>
</organism>
<keyword evidence="14" id="KW-1185">Reference proteome</keyword>
<feature type="compositionally biased region" description="Polar residues" evidence="11">
    <location>
        <begin position="101"/>
        <end position="112"/>
    </location>
</feature>
<evidence type="ECO:0000256" key="2">
    <source>
        <dbReference type="ARBA" id="ARBA00004123"/>
    </source>
</evidence>
<dbReference type="CDD" id="cd16657">
    <property type="entry name" value="RING-Ubox_UBE4A"/>
    <property type="match status" value="1"/>
</dbReference>
<dbReference type="GO" id="GO:0006511">
    <property type="term" value="P:ubiquitin-dependent protein catabolic process"/>
    <property type="evidence" value="ECO:0007669"/>
    <property type="project" value="InterPro"/>
</dbReference>
<evidence type="ECO:0000256" key="3">
    <source>
        <dbReference type="ARBA" id="ARBA00004496"/>
    </source>
</evidence>
<gene>
    <name evidence="13" type="ORF">D0Z07_0945</name>
</gene>
<evidence type="ECO:0000256" key="6">
    <source>
        <dbReference type="ARBA" id="ARBA00022490"/>
    </source>
</evidence>
<dbReference type="EMBL" id="VNKQ01000003">
    <property type="protein sequence ID" value="KAG0651991.1"/>
    <property type="molecule type" value="Genomic_DNA"/>
</dbReference>
<dbReference type="InterPro" id="IPR013083">
    <property type="entry name" value="Znf_RING/FYVE/PHD"/>
</dbReference>
<reference evidence="13" key="1">
    <citation type="submission" date="2019-07" db="EMBL/GenBank/DDBJ databases">
        <title>Hyphodiscus hymeniophilus genome sequencing and assembly.</title>
        <authorList>
            <person name="Kramer G."/>
            <person name="Nodwell J."/>
        </authorList>
    </citation>
    <scope>NUCLEOTIDE SEQUENCE</scope>
    <source>
        <strain evidence="13">ATCC 34498</strain>
    </source>
</reference>
<feature type="compositionally biased region" description="Basic and acidic residues" evidence="11">
    <location>
        <begin position="38"/>
        <end position="51"/>
    </location>
</feature>
<dbReference type="GO" id="GO:0005634">
    <property type="term" value="C:nucleus"/>
    <property type="evidence" value="ECO:0007669"/>
    <property type="project" value="UniProtKB-SubCell"/>
</dbReference>
<dbReference type="InterPro" id="IPR045132">
    <property type="entry name" value="UBE4"/>
</dbReference>